<dbReference type="InterPro" id="IPR014710">
    <property type="entry name" value="RmlC-like_jellyroll"/>
</dbReference>
<organism evidence="2">
    <name type="scientific">Ditylum brightwellii</name>
    <dbReference type="NCBI Taxonomy" id="49249"/>
    <lineage>
        <taxon>Eukaryota</taxon>
        <taxon>Sar</taxon>
        <taxon>Stramenopiles</taxon>
        <taxon>Ochrophyta</taxon>
        <taxon>Bacillariophyta</taxon>
        <taxon>Mediophyceae</taxon>
        <taxon>Lithodesmiophycidae</taxon>
        <taxon>Lithodesmiales</taxon>
        <taxon>Lithodesmiaceae</taxon>
        <taxon>Ditylum</taxon>
    </lineage>
</organism>
<gene>
    <name evidence="2" type="ORF">DBRI00130_LOCUS5016</name>
</gene>
<accession>A0A7S4UT69</accession>
<protein>
    <recommendedName>
        <fullName evidence="1">JmjC domain-containing protein</fullName>
    </recommendedName>
</protein>
<dbReference type="AlphaFoldDB" id="A0A7S4UT69"/>
<dbReference type="Pfam" id="PF13621">
    <property type="entry name" value="Cupin_8"/>
    <property type="match status" value="1"/>
</dbReference>
<dbReference type="InterPro" id="IPR041667">
    <property type="entry name" value="Cupin_8"/>
</dbReference>
<dbReference type="InterPro" id="IPR003347">
    <property type="entry name" value="JmjC_dom"/>
</dbReference>
<dbReference type="SUPFAM" id="SSF51197">
    <property type="entry name" value="Clavaminate synthase-like"/>
    <property type="match status" value="1"/>
</dbReference>
<reference evidence="2" key="1">
    <citation type="submission" date="2021-01" db="EMBL/GenBank/DDBJ databases">
        <authorList>
            <person name="Corre E."/>
            <person name="Pelletier E."/>
            <person name="Niang G."/>
            <person name="Scheremetjew M."/>
            <person name="Finn R."/>
            <person name="Kale V."/>
            <person name="Holt S."/>
            <person name="Cochrane G."/>
            <person name="Meng A."/>
            <person name="Brown T."/>
            <person name="Cohen L."/>
        </authorList>
    </citation>
    <scope>NUCLEOTIDE SEQUENCE</scope>
    <source>
        <strain evidence="2">GSO104</strain>
    </source>
</reference>
<evidence type="ECO:0000313" key="2">
    <source>
        <dbReference type="EMBL" id="CAE4588195.1"/>
    </source>
</evidence>
<dbReference type="PANTHER" id="PTHR12461">
    <property type="entry name" value="HYPOXIA-INDUCIBLE FACTOR 1 ALPHA INHIBITOR-RELATED"/>
    <property type="match status" value="1"/>
</dbReference>
<evidence type="ECO:0000259" key="1">
    <source>
        <dbReference type="PROSITE" id="PS51184"/>
    </source>
</evidence>
<dbReference type="PANTHER" id="PTHR12461:SF98">
    <property type="entry name" value="CUPIN-LIKE DOMAIN-CONTAINING PROTEIN"/>
    <property type="match status" value="1"/>
</dbReference>
<dbReference type="PROSITE" id="PS51184">
    <property type="entry name" value="JMJC"/>
    <property type="match status" value="1"/>
</dbReference>
<dbReference type="EMBL" id="HBNS01006193">
    <property type="protein sequence ID" value="CAE4588195.1"/>
    <property type="molecule type" value="Transcribed_RNA"/>
</dbReference>
<name>A0A7S4UT69_9STRA</name>
<dbReference type="Gene3D" id="2.60.120.10">
    <property type="entry name" value="Jelly Rolls"/>
    <property type="match status" value="1"/>
</dbReference>
<feature type="domain" description="JmjC" evidence="1">
    <location>
        <begin position="45"/>
        <end position="198"/>
    </location>
</feature>
<proteinExistence type="predicted"/>
<sequence>MMRMDYKTWLKHANTTDDNLGPDKEHWYYRLIGCGDLGQDCDRGSSEYLYDELRFFQPVEDRLYVVDPEEQKGIHCRFGMKGVIAENHFDASRNAIVLLGGERRYILSHPNQCQKLALFPKAHPSGRHSAVDWSDPDLNSYPDFAYATANEVVLQAGDALYLPTFWFHFIVSLELNFQCNQRSGVSRESRGWIKDCGF</sequence>